<dbReference type="InterPro" id="IPR051204">
    <property type="entry name" value="ABC_transp_perm/SBD"/>
</dbReference>
<organism evidence="8 10">
    <name type="scientific">Iodobacter fluviatilis</name>
    <dbReference type="NCBI Taxonomy" id="537"/>
    <lineage>
        <taxon>Bacteria</taxon>
        <taxon>Pseudomonadati</taxon>
        <taxon>Pseudomonadota</taxon>
        <taxon>Betaproteobacteria</taxon>
        <taxon>Neisseriales</taxon>
        <taxon>Chitinibacteraceae</taxon>
        <taxon>Iodobacter</taxon>
    </lineage>
</organism>
<evidence type="ECO:0000256" key="4">
    <source>
        <dbReference type="ARBA" id="ARBA00022989"/>
    </source>
</evidence>
<feature type="transmembrane region" description="Helical" evidence="6">
    <location>
        <begin position="150"/>
        <end position="172"/>
    </location>
</feature>
<name>A0A377Q9B7_9NEIS</name>
<dbReference type="PANTHER" id="PTHR30177">
    <property type="entry name" value="GLYCINE BETAINE/L-PROLINE TRANSPORT SYSTEM PERMEASE PROTEIN PROW"/>
    <property type="match status" value="1"/>
</dbReference>
<feature type="transmembrane region" description="Helical" evidence="6">
    <location>
        <begin position="184"/>
        <end position="202"/>
    </location>
</feature>
<dbReference type="InterPro" id="IPR000515">
    <property type="entry name" value="MetI-like"/>
</dbReference>
<evidence type="ECO:0000256" key="2">
    <source>
        <dbReference type="ARBA" id="ARBA00022448"/>
    </source>
</evidence>
<dbReference type="EMBL" id="UGHR01000001">
    <property type="protein sequence ID" value="STQ91874.1"/>
    <property type="molecule type" value="Genomic_DNA"/>
</dbReference>
<evidence type="ECO:0000256" key="5">
    <source>
        <dbReference type="ARBA" id="ARBA00023136"/>
    </source>
</evidence>
<comment type="similarity">
    <text evidence="6">Belongs to the binding-protein-dependent transport system permease family.</text>
</comment>
<feature type="transmembrane region" description="Helical" evidence="6">
    <location>
        <begin position="83"/>
        <end position="101"/>
    </location>
</feature>
<evidence type="ECO:0000256" key="1">
    <source>
        <dbReference type="ARBA" id="ARBA00004651"/>
    </source>
</evidence>
<keyword evidence="2 6" id="KW-0813">Transport</keyword>
<dbReference type="EMBL" id="SMBT01000019">
    <property type="protein sequence ID" value="TCU81767.1"/>
    <property type="molecule type" value="Genomic_DNA"/>
</dbReference>
<dbReference type="InterPro" id="IPR035906">
    <property type="entry name" value="MetI-like_sf"/>
</dbReference>
<dbReference type="Pfam" id="PF00528">
    <property type="entry name" value="BPD_transp_1"/>
    <property type="match status" value="1"/>
</dbReference>
<dbReference type="PANTHER" id="PTHR30177:SF4">
    <property type="entry name" value="OSMOPROTECTANT IMPORT PERMEASE PROTEIN OSMW"/>
    <property type="match status" value="1"/>
</dbReference>
<keyword evidence="5 6" id="KW-0472">Membrane</keyword>
<accession>A0A377Q9B7</accession>
<reference evidence="8 10" key="1">
    <citation type="submission" date="2018-06" db="EMBL/GenBank/DDBJ databases">
        <authorList>
            <consortium name="Pathogen Informatics"/>
            <person name="Doyle S."/>
        </authorList>
    </citation>
    <scope>NUCLEOTIDE SEQUENCE [LARGE SCALE GENOMIC DNA]</scope>
    <source>
        <strain evidence="8 10">NCTC11159</strain>
    </source>
</reference>
<keyword evidence="11" id="KW-1185">Reference proteome</keyword>
<keyword evidence="3 6" id="KW-0812">Transmembrane</keyword>
<gene>
    <name evidence="8" type="primary">yehW_2</name>
    <name evidence="9" type="ORF">EV682_11924</name>
    <name evidence="8" type="ORF">NCTC11159_02957</name>
</gene>
<dbReference type="CDD" id="cd06261">
    <property type="entry name" value="TM_PBP2"/>
    <property type="match status" value="1"/>
</dbReference>
<evidence type="ECO:0000256" key="3">
    <source>
        <dbReference type="ARBA" id="ARBA00022692"/>
    </source>
</evidence>
<dbReference type="FunFam" id="1.10.3720.10:FF:000001">
    <property type="entry name" value="Glycine betaine ABC transporter, permease"/>
    <property type="match status" value="1"/>
</dbReference>
<evidence type="ECO:0000313" key="11">
    <source>
        <dbReference type="Proteomes" id="UP000295794"/>
    </source>
</evidence>
<protein>
    <submittedName>
        <fullName evidence="9">Osmoprotectant transport system permease protein</fullName>
    </submittedName>
    <submittedName>
        <fullName evidence="8">Osmoprotectant uptake system permease protein yehW</fullName>
    </submittedName>
</protein>
<keyword evidence="4 6" id="KW-1133">Transmembrane helix</keyword>
<dbReference type="AlphaFoldDB" id="A0A377Q9B7"/>
<evidence type="ECO:0000313" key="9">
    <source>
        <dbReference type="EMBL" id="TCU81767.1"/>
    </source>
</evidence>
<dbReference type="OrthoDB" id="9781705at2"/>
<proteinExistence type="inferred from homology"/>
<dbReference type="RefSeq" id="WP_115228075.1">
    <property type="nucleotide sequence ID" value="NZ_CAWOLO010000019.1"/>
</dbReference>
<sequence>METIHYIWENSSFILGLTREHMMLVSIAVGFAILLGVPIGVLIVRLPSLAPWVLGLATVVLTTPSIALFGLMIPLFSMINQGIGYVPAISAVFLYSLLPIIRNTHTALQQIDPSIRESCKGLGMSFFQRLCWVELPLAVPLIFGGIRTAVVMNIGVMAIASTIGAGGLGLLILHGISQSDIRQLIAGAVMISLLAIVMDLILNRIQHYLTPKGIRS</sequence>
<evidence type="ECO:0000256" key="6">
    <source>
        <dbReference type="RuleBase" id="RU363032"/>
    </source>
</evidence>
<feature type="transmembrane region" description="Helical" evidence="6">
    <location>
        <begin position="49"/>
        <end position="71"/>
    </location>
</feature>
<dbReference type="Gene3D" id="1.10.3720.10">
    <property type="entry name" value="MetI-like"/>
    <property type="match status" value="1"/>
</dbReference>
<feature type="domain" description="ABC transmembrane type-1" evidence="7">
    <location>
        <begin position="18"/>
        <end position="202"/>
    </location>
</feature>
<feature type="transmembrane region" description="Helical" evidence="6">
    <location>
        <begin position="21"/>
        <end position="43"/>
    </location>
</feature>
<dbReference type="GO" id="GO:0031460">
    <property type="term" value="P:glycine betaine transport"/>
    <property type="evidence" value="ECO:0007669"/>
    <property type="project" value="TreeGrafter"/>
</dbReference>
<dbReference type="PROSITE" id="PS50928">
    <property type="entry name" value="ABC_TM1"/>
    <property type="match status" value="1"/>
</dbReference>
<comment type="subcellular location">
    <subcellularLocation>
        <location evidence="1 6">Cell membrane</location>
        <topology evidence="1 6">Multi-pass membrane protein</topology>
    </subcellularLocation>
</comment>
<dbReference type="SUPFAM" id="SSF161098">
    <property type="entry name" value="MetI-like"/>
    <property type="match status" value="1"/>
</dbReference>
<dbReference type="GO" id="GO:0005886">
    <property type="term" value="C:plasma membrane"/>
    <property type="evidence" value="ECO:0007669"/>
    <property type="project" value="UniProtKB-SubCell"/>
</dbReference>
<evidence type="ECO:0000313" key="8">
    <source>
        <dbReference type="EMBL" id="STQ91874.1"/>
    </source>
</evidence>
<dbReference type="Proteomes" id="UP000295794">
    <property type="component" value="Unassembled WGS sequence"/>
</dbReference>
<dbReference type="Proteomes" id="UP000255108">
    <property type="component" value="Unassembled WGS sequence"/>
</dbReference>
<reference evidence="9 11" key="2">
    <citation type="submission" date="2019-03" db="EMBL/GenBank/DDBJ databases">
        <title>Genomic Encyclopedia of Type Strains, Phase IV (KMG-IV): sequencing the most valuable type-strain genomes for metagenomic binning, comparative biology and taxonomic classification.</title>
        <authorList>
            <person name="Goeker M."/>
        </authorList>
    </citation>
    <scope>NUCLEOTIDE SEQUENCE [LARGE SCALE GENOMIC DNA]</scope>
    <source>
        <strain evidence="9 11">DSM 3764</strain>
    </source>
</reference>
<evidence type="ECO:0000259" key="7">
    <source>
        <dbReference type="PROSITE" id="PS50928"/>
    </source>
</evidence>
<evidence type="ECO:0000313" key="10">
    <source>
        <dbReference type="Proteomes" id="UP000255108"/>
    </source>
</evidence>
<dbReference type="GO" id="GO:0055085">
    <property type="term" value="P:transmembrane transport"/>
    <property type="evidence" value="ECO:0007669"/>
    <property type="project" value="InterPro"/>
</dbReference>